<sequence length="367" mass="41736">MSEQLEKLIAELYESVETERLFSETLSKIVTYLGAAQSHLCLLGKDNSSIGLNFTANMDPSFLDEYHQHYVNIDYRLKLITKSPVGAVMTDDQFNTKEGLRSSPIHHDLFPRYDVNRIMGSNITADGRLGWFGVTSVRKDGTFSKEVMEDFSRLVVHARKALQLRQLRMETGERELVHRSSNDAPTHGVIMLANGETEYVNQIAQDILDLGFVRIQNGRLVCRNPREQKKLDAVHRRVRNGEAPLVRLLDSKTNTTYAVQVFNPLPRFVDGRLEPARWVTYKIVVLNPQDILSPRTLDRISQFFGLSGSESAAIAAVIALQPLSDYSRVKGVQQDTVRKQLKSAMTKMAVNSQKQLFQVYERFKVFE</sequence>
<geneLocation type="plasmid" evidence="1 2">
    <name>unnamed1</name>
</geneLocation>
<keyword evidence="2" id="KW-1185">Reference proteome</keyword>
<dbReference type="Proteomes" id="UP000188174">
    <property type="component" value="Plasmid unnamed1"/>
</dbReference>
<evidence type="ECO:0000313" key="2">
    <source>
        <dbReference type="Proteomes" id="UP000188174"/>
    </source>
</evidence>
<accession>A0ABM6IB95</accession>
<evidence type="ECO:0008006" key="3">
    <source>
        <dbReference type="Google" id="ProtNLM"/>
    </source>
</evidence>
<name>A0ABM6IB95_9HYPH</name>
<keyword evidence="1" id="KW-0614">Plasmid</keyword>
<dbReference type="RefSeq" id="WP_077293855.1">
    <property type="nucleotide sequence ID" value="NZ_CP019631.1"/>
</dbReference>
<organism evidence="1 2">
    <name type="scientific">Roseibium algicola</name>
    <dbReference type="NCBI Taxonomy" id="2857014"/>
    <lineage>
        <taxon>Bacteria</taxon>
        <taxon>Pseudomonadati</taxon>
        <taxon>Pseudomonadota</taxon>
        <taxon>Alphaproteobacteria</taxon>
        <taxon>Hyphomicrobiales</taxon>
        <taxon>Stappiaceae</taxon>
        <taxon>Roseibium</taxon>
    </lineage>
</organism>
<gene>
    <name evidence="1" type="ORF">B0E33_28565</name>
</gene>
<proteinExistence type="predicted"/>
<reference evidence="1 2" key="1">
    <citation type="submission" date="2017-02" db="EMBL/GenBank/DDBJ databases">
        <authorList>
            <person name="Jeong S."/>
        </authorList>
    </citation>
    <scope>NUCLEOTIDE SEQUENCE [LARGE SCALE GENOMIC DNA]</scope>
    <source>
        <strain evidence="1 2">RMAR6-6</strain>
        <plasmid evidence="1 2">unnamed1</plasmid>
    </source>
</reference>
<protein>
    <recommendedName>
        <fullName evidence="3">HTH luxR-type domain-containing protein</fullName>
    </recommendedName>
</protein>
<dbReference type="EMBL" id="CP019631">
    <property type="protein sequence ID" value="AQQ07775.1"/>
    <property type="molecule type" value="Genomic_DNA"/>
</dbReference>
<evidence type="ECO:0000313" key="1">
    <source>
        <dbReference type="EMBL" id="AQQ07775.1"/>
    </source>
</evidence>